<feature type="compositionally biased region" description="Polar residues" evidence="6">
    <location>
        <begin position="1"/>
        <end position="11"/>
    </location>
</feature>
<gene>
    <name evidence="8" type="ORF">PIIN_05464</name>
</gene>
<feature type="region of interest" description="Disordered" evidence="6">
    <location>
        <begin position="146"/>
        <end position="170"/>
    </location>
</feature>
<evidence type="ECO:0000259" key="7">
    <source>
        <dbReference type="PROSITE" id="PS50103"/>
    </source>
</evidence>
<feature type="compositionally biased region" description="Polar residues" evidence="6">
    <location>
        <begin position="483"/>
        <end position="498"/>
    </location>
</feature>
<reference evidence="8 9" key="1">
    <citation type="journal article" date="2011" name="PLoS Pathog.">
        <title>Endophytic Life Strategies Decoded by Genome and Transcriptome Analyses of the Mutualistic Root Symbiont Piriformospora indica.</title>
        <authorList>
            <person name="Zuccaro A."/>
            <person name="Lahrmann U."/>
            <person name="Guldener U."/>
            <person name="Langen G."/>
            <person name="Pfiffi S."/>
            <person name="Biedenkopf D."/>
            <person name="Wong P."/>
            <person name="Samans B."/>
            <person name="Grimm C."/>
            <person name="Basiewicz M."/>
            <person name="Murat C."/>
            <person name="Martin F."/>
            <person name="Kogel K.H."/>
        </authorList>
    </citation>
    <scope>NUCLEOTIDE SEQUENCE [LARGE SCALE GENOMIC DNA]</scope>
    <source>
        <strain evidence="8 9">DSM 11827</strain>
    </source>
</reference>
<dbReference type="AlphaFoldDB" id="G4TJN2"/>
<dbReference type="OrthoDB" id="410307at2759"/>
<feature type="compositionally biased region" description="Low complexity" evidence="6">
    <location>
        <begin position="146"/>
        <end position="157"/>
    </location>
</feature>
<feature type="compositionally biased region" description="Polar residues" evidence="6">
    <location>
        <begin position="19"/>
        <end position="30"/>
    </location>
</feature>
<feature type="region of interest" description="Disordered" evidence="6">
    <location>
        <begin position="409"/>
        <end position="498"/>
    </location>
</feature>
<feature type="compositionally biased region" description="Basic and acidic residues" evidence="6">
    <location>
        <begin position="410"/>
        <end position="424"/>
    </location>
</feature>
<dbReference type="PANTHER" id="PTHR12547">
    <property type="entry name" value="CCCH ZINC FINGER/TIS11-RELATED"/>
    <property type="match status" value="1"/>
</dbReference>
<dbReference type="InParanoid" id="G4TJN2"/>
<evidence type="ECO:0000256" key="5">
    <source>
        <dbReference type="PROSITE-ProRule" id="PRU00723"/>
    </source>
</evidence>
<dbReference type="EMBL" id="CAFZ01000123">
    <property type="protein sequence ID" value="CCA71528.1"/>
    <property type="molecule type" value="Genomic_DNA"/>
</dbReference>
<sequence length="613" mass="63679">MSSTTSKSTPYMTDKRGTQFASTVGRQPSWDSVHALTDGMQNLNVRGNAPLATKPRRGSHSDSSNESAPVATPVPSKDMGSNGVDTSKAPGSHFNGASYQGQNVPAGYPFRGTNPPGGMGKSDEVLQVDYNLQPRHFISGVIAASPPSNASAPAPRATGPGAFTSPPPQSTLPNIPSAAPGLNGAPSMGGFYGQALPGAGYPGMPGAADNKAAQELAAQIALTNALQGLGAPLPGQPQNPALNPAALAAAAAAYGNPQMLPNLYGNPLYGATGGNPGAPPFYPGQENVAAAVANAVAALPPAAFHAALQHVGLGAYPLNPVPNPNQGGPSANNRKLGLYKTELCRSWEEKGSCRYGPKCQFAHGEEELKKVQRHPKYKTEICRTFWLSGSCPYGKRCCFIHTELPANGANEEKKEPVPEPRDRAQSTNSDTEQQQTSMLARIKRNEASSPSPPAPTVAPKQDLNGPSSSRPTPAALRVDTKSLEQTVPKNSYPYTSNPAMPAPGLSLATDIRAGKLSPVPATAGADFGRHNAARLEVVGVSPQSTQTQRPPQPGHLRSVSQTFASSAIEPTAGRASPAAGNIHTRSDSWGPNALIAPASAIDPPARYNDRKWS</sequence>
<name>G4TJN2_SERID</name>
<dbReference type="eggNOG" id="KOG1677">
    <property type="taxonomic scope" value="Eukaryota"/>
</dbReference>
<keyword evidence="1 5" id="KW-0479">Metal-binding</keyword>
<dbReference type="SMART" id="SM00356">
    <property type="entry name" value="ZnF_C3H1"/>
    <property type="match status" value="2"/>
</dbReference>
<protein>
    <recommendedName>
        <fullName evidence="7">C3H1-type domain-containing protein</fullName>
    </recommendedName>
</protein>
<dbReference type="HOGENOM" id="CLU_444207_0_0_1"/>
<dbReference type="Proteomes" id="UP000007148">
    <property type="component" value="Unassembled WGS sequence"/>
</dbReference>
<dbReference type="InterPro" id="IPR000571">
    <property type="entry name" value="Znf_CCCH"/>
</dbReference>
<proteinExistence type="predicted"/>
<comment type="caution">
    <text evidence="8">The sequence shown here is derived from an EMBL/GenBank/DDBJ whole genome shotgun (WGS) entry which is preliminary data.</text>
</comment>
<dbReference type="FunFam" id="4.10.1000.10:FF:000002">
    <property type="entry name" value="Zinc finger protein 36, C3H1 type-like 1"/>
    <property type="match status" value="1"/>
</dbReference>
<dbReference type="GO" id="GO:0008270">
    <property type="term" value="F:zinc ion binding"/>
    <property type="evidence" value="ECO:0007669"/>
    <property type="project" value="UniProtKB-KW"/>
</dbReference>
<keyword evidence="4 5" id="KW-0862">Zinc</keyword>
<organism evidence="8 9">
    <name type="scientific">Serendipita indica (strain DSM 11827)</name>
    <name type="common">Root endophyte fungus</name>
    <name type="synonym">Piriformospora indica</name>
    <dbReference type="NCBI Taxonomy" id="1109443"/>
    <lineage>
        <taxon>Eukaryota</taxon>
        <taxon>Fungi</taxon>
        <taxon>Dikarya</taxon>
        <taxon>Basidiomycota</taxon>
        <taxon>Agaricomycotina</taxon>
        <taxon>Agaricomycetes</taxon>
        <taxon>Sebacinales</taxon>
        <taxon>Serendipitaceae</taxon>
        <taxon>Serendipita</taxon>
    </lineage>
</organism>
<keyword evidence="9" id="KW-1185">Reference proteome</keyword>
<dbReference type="Gene3D" id="4.10.1000.10">
    <property type="entry name" value="Zinc finger, CCCH-type"/>
    <property type="match status" value="2"/>
</dbReference>
<keyword evidence="3 5" id="KW-0863">Zinc-finger</keyword>
<feature type="zinc finger region" description="C3H1-type" evidence="5">
    <location>
        <begin position="338"/>
        <end position="366"/>
    </location>
</feature>
<evidence type="ECO:0000256" key="4">
    <source>
        <dbReference type="ARBA" id="ARBA00022833"/>
    </source>
</evidence>
<feature type="region of interest" description="Disordered" evidence="6">
    <location>
        <begin position="1"/>
        <end position="101"/>
    </location>
</feature>
<dbReference type="GO" id="GO:0003729">
    <property type="term" value="F:mRNA binding"/>
    <property type="evidence" value="ECO:0007669"/>
    <property type="project" value="InterPro"/>
</dbReference>
<feature type="region of interest" description="Disordered" evidence="6">
    <location>
        <begin position="540"/>
        <end position="613"/>
    </location>
</feature>
<evidence type="ECO:0000256" key="6">
    <source>
        <dbReference type="SAM" id="MobiDB-lite"/>
    </source>
</evidence>
<dbReference type="PROSITE" id="PS50103">
    <property type="entry name" value="ZF_C3H1"/>
    <property type="match status" value="2"/>
</dbReference>
<dbReference type="InterPro" id="IPR045877">
    <property type="entry name" value="ZFP36-like"/>
</dbReference>
<feature type="domain" description="C3H1-type" evidence="7">
    <location>
        <begin position="338"/>
        <end position="366"/>
    </location>
</feature>
<evidence type="ECO:0000256" key="2">
    <source>
        <dbReference type="ARBA" id="ARBA00022737"/>
    </source>
</evidence>
<dbReference type="STRING" id="1109443.G4TJN2"/>
<evidence type="ECO:0000313" key="9">
    <source>
        <dbReference type="Proteomes" id="UP000007148"/>
    </source>
</evidence>
<dbReference type="InterPro" id="IPR036855">
    <property type="entry name" value="Znf_CCCH_sf"/>
</dbReference>
<dbReference type="FunFam" id="4.10.1000.10:FF:000001">
    <property type="entry name" value="zinc finger CCCH domain-containing protein 15-like"/>
    <property type="match status" value="1"/>
</dbReference>
<dbReference type="Pfam" id="PF00642">
    <property type="entry name" value="zf-CCCH"/>
    <property type="match status" value="2"/>
</dbReference>
<evidence type="ECO:0000256" key="3">
    <source>
        <dbReference type="ARBA" id="ARBA00022771"/>
    </source>
</evidence>
<feature type="domain" description="C3H1-type" evidence="7">
    <location>
        <begin position="376"/>
        <end position="404"/>
    </location>
</feature>
<dbReference type="SUPFAM" id="SSF90229">
    <property type="entry name" value="CCCH zinc finger"/>
    <property type="match status" value="2"/>
</dbReference>
<feature type="zinc finger region" description="C3H1-type" evidence="5">
    <location>
        <begin position="376"/>
        <end position="404"/>
    </location>
</feature>
<dbReference type="PANTHER" id="PTHR12547:SF18">
    <property type="entry name" value="PROTEIN TIS11"/>
    <property type="match status" value="1"/>
</dbReference>
<feature type="compositionally biased region" description="Polar residues" evidence="6">
    <location>
        <begin position="425"/>
        <end position="438"/>
    </location>
</feature>
<evidence type="ECO:0000256" key="1">
    <source>
        <dbReference type="ARBA" id="ARBA00022723"/>
    </source>
</evidence>
<accession>G4TJN2</accession>
<evidence type="ECO:0000313" key="8">
    <source>
        <dbReference type="EMBL" id="CCA71528.1"/>
    </source>
</evidence>
<keyword evidence="2" id="KW-0677">Repeat</keyword>